<dbReference type="GO" id="GO:0016020">
    <property type="term" value="C:membrane"/>
    <property type="evidence" value="ECO:0007669"/>
    <property type="project" value="TreeGrafter"/>
</dbReference>
<dbReference type="CDD" id="cd07331">
    <property type="entry name" value="M48C_Oma1_like"/>
    <property type="match status" value="1"/>
</dbReference>
<comment type="cofactor">
    <cofactor evidence="6">
        <name>Zn(2+)</name>
        <dbReference type="ChEBI" id="CHEBI:29105"/>
    </cofactor>
    <text evidence="6">Binds 1 zinc ion per subunit.</text>
</comment>
<keyword evidence="3 6" id="KW-0378">Hydrolase</keyword>
<keyword evidence="2" id="KW-0479">Metal-binding</keyword>
<dbReference type="GO" id="GO:0046872">
    <property type="term" value="F:metal ion binding"/>
    <property type="evidence" value="ECO:0007669"/>
    <property type="project" value="UniProtKB-KW"/>
</dbReference>
<dbReference type="PANTHER" id="PTHR22726">
    <property type="entry name" value="METALLOENDOPEPTIDASE OMA1"/>
    <property type="match status" value="1"/>
</dbReference>
<gene>
    <name evidence="8" type="ORF">SAMN05216269_10619</name>
</gene>
<dbReference type="PROSITE" id="PS51257">
    <property type="entry name" value="PROKAR_LIPOPROTEIN"/>
    <property type="match status" value="1"/>
</dbReference>
<accession>A0A1M7KMV5</accession>
<protein>
    <submittedName>
        <fullName evidence="8">Peptidase family M48</fullName>
    </submittedName>
</protein>
<evidence type="ECO:0000313" key="8">
    <source>
        <dbReference type="EMBL" id="SHM66709.1"/>
    </source>
</evidence>
<comment type="similarity">
    <text evidence="6">Belongs to the peptidase M48 family.</text>
</comment>
<dbReference type="Pfam" id="PF01435">
    <property type="entry name" value="Peptidase_M48"/>
    <property type="match status" value="1"/>
</dbReference>
<dbReference type="Proteomes" id="UP000184092">
    <property type="component" value="Unassembled WGS sequence"/>
</dbReference>
<evidence type="ECO:0000256" key="5">
    <source>
        <dbReference type="ARBA" id="ARBA00023049"/>
    </source>
</evidence>
<dbReference type="PANTHER" id="PTHR22726:SF24">
    <property type="entry name" value="M48 FAMILY METALLOPEPTIDASE"/>
    <property type="match status" value="1"/>
</dbReference>
<dbReference type="GO" id="GO:0004222">
    <property type="term" value="F:metalloendopeptidase activity"/>
    <property type="evidence" value="ECO:0007669"/>
    <property type="project" value="InterPro"/>
</dbReference>
<keyword evidence="1 6" id="KW-0645">Protease</keyword>
<keyword evidence="9" id="KW-1185">Reference proteome</keyword>
<dbReference type="GO" id="GO:0051603">
    <property type="term" value="P:proteolysis involved in protein catabolic process"/>
    <property type="evidence" value="ECO:0007669"/>
    <property type="project" value="TreeGrafter"/>
</dbReference>
<dbReference type="InterPro" id="IPR051156">
    <property type="entry name" value="Mito/Outer_Membr_Metalloprot"/>
</dbReference>
<evidence type="ECO:0000256" key="1">
    <source>
        <dbReference type="ARBA" id="ARBA00022670"/>
    </source>
</evidence>
<keyword evidence="4 6" id="KW-0862">Zinc</keyword>
<evidence type="ECO:0000256" key="6">
    <source>
        <dbReference type="RuleBase" id="RU003983"/>
    </source>
</evidence>
<evidence type="ECO:0000259" key="7">
    <source>
        <dbReference type="Pfam" id="PF01435"/>
    </source>
</evidence>
<name>A0A1M7KMV5_9FLAO</name>
<dbReference type="STRING" id="178356.SAMN05216269_10619"/>
<evidence type="ECO:0000256" key="3">
    <source>
        <dbReference type="ARBA" id="ARBA00022801"/>
    </source>
</evidence>
<dbReference type="EMBL" id="FRCL01000006">
    <property type="protein sequence ID" value="SHM66709.1"/>
    <property type="molecule type" value="Genomic_DNA"/>
</dbReference>
<dbReference type="Gene3D" id="3.30.2010.10">
    <property type="entry name" value="Metalloproteases ('zincins'), catalytic domain"/>
    <property type="match status" value="1"/>
</dbReference>
<dbReference type="AlphaFoldDB" id="A0A1M7KMV5"/>
<evidence type="ECO:0000256" key="2">
    <source>
        <dbReference type="ARBA" id="ARBA00022723"/>
    </source>
</evidence>
<organism evidence="8 9">
    <name type="scientific">Flavobacterium xinjiangense</name>
    <dbReference type="NCBI Taxonomy" id="178356"/>
    <lineage>
        <taxon>Bacteria</taxon>
        <taxon>Pseudomonadati</taxon>
        <taxon>Bacteroidota</taxon>
        <taxon>Flavobacteriia</taxon>
        <taxon>Flavobacteriales</taxon>
        <taxon>Flavobacteriaceae</taxon>
        <taxon>Flavobacterium</taxon>
    </lineage>
</organism>
<evidence type="ECO:0000256" key="4">
    <source>
        <dbReference type="ARBA" id="ARBA00022833"/>
    </source>
</evidence>
<sequence length="286" mass="31372">MITIRKFVYQLNLKIMKKHLLLGVCALGLVYSCATNPLTGKKSLNFVSNSELFPSSFQQYGTFLKENKVITGTADAKRVETVGMRIKAAAEKYLTYLGQTQYLNDYRWEYKLIDNKEVNAWCMPGGKIVVYSGILPITQNDTGLATVMGHEVSHALANHGAQRMSAGQLQQLGAVGVAVATGSQSAERQQMWQQYYGLGSQVGVMLPFSRSHESEADKIGLTLMAIAGYNPDEAIVFWQRMSAKSNGQAPPEFLSTHPSDATRIANLKALIPEAKATAAKVGIIYR</sequence>
<reference evidence="9" key="1">
    <citation type="submission" date="2016-11" db="EMBL/GenBank/DDBJ databases">
        <authorList>
            <person name="Varghese N."/>
            <person name="Submissions S."/>
        </authorList>
    </citation>
    <scope>NUCLEOTIDE SEQUENCE [LARGE SCALE GENOMIC DNA]</scope>
    <source>
        <strain evidence="9">CGMCC 1.2749</strain>
    </source>
</reference>
<keyword evidence="5 6" id="KW-0482">Metalloprotease</keyword>
<feature type="domain" description="Peptidase M48" evidence="7">
    <location>
        <begin position="105"/>
        <end position="270"/>
    </location>
</feature>
<dbReference type="InterPro" id="IPR001915">
    <property type="entry name" value="Peptidase_M48"/>
</dbReference>
<evidence type="ECO:0000313" key="9">
    <source>
        <dbReference type="Proteomes" id="UP000184092"/>
    </source>
</evidence>
<proteinExistence type="inferred from homology"/>